<keyword evidence="2" id="KW-1185">Reference proteome</keyword>
<name>A0A8B2NSQ1_9HYPH</name>
<gene>
    <name evidence="1" type="ORF">DLJ53_17845</name>
</gene>
<dbReference type="EMBL" id="QHHQ01000003">
    <property type="protein sequence ID" value="RAI01079.1"/>
    <property type="molecule type" value="Genomic_DNA"/>
</dbReference>
<organism evidence="1 2">
    <name type="scientific">Acuticoccus sediminis</name>
    <dbReference type="NCBI Taxonomy" id="2184697"/>
    <lineage>
        <taxon>Bacteria</taxon>
        <taxon>Pseudomonadati</taxon>
        <taxon>Pseudomonadota</taxon>
        <taxon>Alphaproteobacteria</taxon>
        <taxon>Hyphomicrobiales</taxon>
        <taxon>Amorphaceae</taxon>
        <taxon>Acuticoccus</taxon>
    </lineage>
</organism>
<proteinExistence type="predicted"/>
<dbReference type="AlphaFoldDB" id="A0A8B2NSQ1"/>
<evidence type="ECO:0000313" key="1">
    <source>
        <dbReference type="EMBL" id="RAI01079.1"/>
    </source>
</evidence>
<accession>A0A8B2NSQ1</accession>
<dbReference type="Proteomes" id="UP000249590">
    <property type="component" value="Unassembled WGS sequence"/>
</dbReference>
<reference evidence="1 2" key="1">
    <citation type="submission" date="2018-05" db="EMBL/GenBank/DDBJ databases">
        <title>Acuticoccus sediminis sp. nov., isolated from deep-sea sediment of Indian Ocean.</title>
        <authorList>
            <person name="Liu X."/>
            <person name="Lai Q."/>
            <person name="Du Y."/>
            <person name="Sun F."/>
            <person name="Zhang X."/>
            <person name="Wang S."/>
            <person name="Shao Z."/>
        </authorList>
    </citation>
    <scope>NUCLEOTIDE SEQUENCE [LARGE SCALE GENOMIC DNA]</scope>
    <source>
        <strain evidence="1 2">PTG4-2</strain>
    </source>
</reference>
<sequence>MRIISVSEKPYLLLSYLQEISPLIATDRGRIFYLDEPSQSETERTSDLEEKLKRIVAQKPSVSDFIVLDRSTEVGWISTKRAATIAEFCSAHDIPISQFVYVSQDRNAPARLAESFAKVGSAPPRWI</sequence>
<protein>
    <submittedName>
        <fullName evidence="1">Uncharacterized protein</fullName>
    </submittedName>
</protein>
<comment type="caution">
    <text evidence="1">The sequence shown here is derived from an EMBL/GenBank/DDBJ whole genome shotgun (WGS) entry which is preliminary data.</text>
</comment>
<evidence type="ECO:0000313" key="2">
    <source>
        <dbReference type="Proteomes" id="UP000249590"/>
    </source>
</evidence>